<accession>A0ABN2S194</accession>
<evidence type="ECO:0000313" key="2">
    <source>
        <dbReference type="EMBL" id="GAA1978617.1"/>
    </source>
</evidence>
<reference evidence="2 3" key="1">
    <citation type="journal article" date="2019" name="Int. J. Syst. Evol. Microbiol.">
        <title>The Global Catalogue of Microorganisms (GCM) 10K type strain sequencing project: providing services to taxonomists for standard genome sequencing and annotation.</title>
        <authorList>
            <consortium name="The Broad Institute Genomics Platform"/>
            <consortium name="The Broad Institute Genome Sequencing Center for Infectious Disease"/>
            <person name="Wu L."/>
            <person name="Ma J."/>
        </authorList>
    </citation>
    <scope>NUCLEOTIDE SEQUENCE [LARGE SCALE GENOMIC DNA]</scope>
    <source>
        <strain evidence="2 3">JCM 14545</strain>
    </source>
</reference>
<dbReference type="Gene3D" id="3.10.180.10">
    <property type="entry name" value="2,3-Dihydroxybiphenyl 1,2-Dioxygenase, domain 1"/>
    <property type="match status" value="1"/>
</dbReference>
<dbReference type="PROSITE" id="PS51819">
    <property type="entry name" value="VOC"/>
    <property type="match status" value="1"/>
</dbReference>
<dbReference type="EMBL" id="BAAANN010000030">
    <property type="protein sequence ID" value="GAA1978617.1"/>
    <property type="molecule type" value="Genomic_DNA"/>
</dbReference>
<dbReference type="Proteomes" id="UP001501116">
    <property type="component" value="Unassembled WGS sequence"/>
</dbReference>
<dbReference type="InterPro" id="IPR029068">
    <property type="entry name" value="Glyas_Bleomycin-R_OHBP_Dase"/>
</dbReference>
<sequence>MITALDNRASAEFLANILALEVGTEWGPFIPVETGNGVRLDFATIPREDMALQHYAFLVPEEAFDGILGRIKESGVDFAADPQFTKPGEINYHHGGRGVYFMDPAGHGMEVITQPYGADLK</sequence>
<feature type="domain" description="VOC" evidence="1">
    <location>
        <begin position="1"/>
        <end position="114"/>
    </location>
</feature>
<name>A0ABN2S194_9PSEU</name>
<dbReference type="SUPFAM" id="SSF54593">
    <property type="entry name" value="Glyoxalase/Bleomycin resistance protein/Dihydroxybiphenyl dioxygenase"/>
    <property type="match status" value="1"/>
</dbReference>
<protein>
    <submittedName>
        <fullName evidence="2">VOC family protein</fullName>
    </submittedName>
</protein>
<dbReference type="InterPro" id="IPR037523">
    <property type="entry name" value="VOC_core"/>
</dbReference>
<gene>
    <name evidence="2" type="ORF">GCM10009754_63410</name>
</gene>
<evidence type="ECO:0000313" key="3">
    <source>
        <dbReference type="Proteomes" id="UP001501116"/>
    </source>
</evidence>
<comment type="caution">
    <text evidence="2">The sequence shown here is derived from an EMBL/GenBank/DDBJ whole genome shotgun (WGS) entry which is preliminary data.</text>
</comment>
<evidence type="ECO:0000259" key="1">
    <source>
        <dbReference type="PROSITE" id="PS51819"/>
    </source>
</evidence>
<dbReference type="CDD" id="cd08351">
    <property type="entry name" value="ChaP_like"/>
    <property type="match status" value="1"/>
</dbReference>
<organism evidence="2 3">
    <name type="scientific">Amycolatopsis minnesotensis</name>
    <dbReference type="NCBI Taxonomy" id="337894"/>
    <lineage>
        <taxon>Bacteria</taxon>
        <taxon>Bacillati</taxon>
        <taxon>Actinomycetota</taxon>
        <taxon>Actinomycetes</taxon>
        <taxon>Pseudonocardiales</taxon>
        <taxon>Pseudonocardiaceae</taxon>
        <taxon>Amycolatopsis</taxon>
    </lineage>
</organism>
<proteinExistence type="predicted"/>
<keyword evidence="3" id="KW-1185">Reference proteome</keyword>